<comment type="caution">
    <text evidence="1">The sequence shown here is derived from an EMBL/GenBank/DDBJ whole genome shotgun (WGS) entry which is preliminary data.</text>
</comment>
<accession>A0A7Z7I828</accession>
<evidence type="ECO:0000313" key="1">
    <source>
        <dbReference type="EMBL" id="SOE81015.1"/>
    </source>
</evidence>
<dbReference type="Proteomes" id="UP000219522">
    <property type="component" value="Unassembled WGS sequence"/>
</dbReference>
<reference evidence="1 2" key="1">
    <citation type="submission" date="2017-09" db="EMBL/GenBank/DDBJ databases">
        <authorList>
            <person name="Varghese N."/>
            <person name="Submissions S."/>
        </authorList>
    </citation>
    <scope>NUCLEOTIDE SEQUENCE [LARGE SCALE GENOMIC DNA]</scope>
    <source>
        <strain evidence="1 2">OK806</strain>
    </source>
</reference>
<keyword evidence="2" id="KW-1185">Reference proteome</keyword>
<name>A0A7Z7I828_9BURK</name>
<gene>
    <name evidence="1" type="ORF">SAMN05446927_4269</name>
</gene>
<dbReference type="AlphaFoldDB" id="A0A7Z7I828"/>
<sequence>MNASPSPQIMLTINAAPDADQKEVEELTQSLFAELDPIANVARVSSGNAPAGSKAIGVDIIGQLALSFLHSGGVLVTAIGAAQAWLLRQNARSIVIEFEGTKIEVKGPSSEEQRRLIATWIKHVEEAAQTKSDKK</sequence>
<dbReference type="EMBL" id="OCSU01000002">
    <property type="protein sequence ID" value="SOE81015.1"/>
    <property type="molecule type" value="Genomic_DNA"/>
</dbReference>
<evidence type="ECO:0000313" key="2">
    <source>
        <dbReference type="Proteomes" id="UP000219522"/>
    </source>
</evidence>
<organism evidence="1 2">
    <name type="scientific">Caballeronia arationis</name>
    <dbReference type="NCBI Taxonomy" id="1777142"/>
    <lineage>
        <taxon>Bacteria</taxon>
        <taxon>Pseudomonadati</taxon>
        <taxon>Pseudomonadota</taxon>
        <taxon>Betaproteobacteria</taxon>
        <taxon>Burkholderiales</taxon>
        <taxon>Burkholderiaceae</taxon>
        <taxon>Caballeronia</taxon>
    </lineage>
</organism>
<protein>
    <submittedName>
        <fullName evidence="1">Uncharacterized protein</fullName>
    </submittedName>
</protein>
<dbReference type="RefSeq" id="WP_097190236.1">
    <property type="nucleotide sequence ID" value="NZ_OCSU01000002.1"/>
</dbReference>
<proteinExistence type="predicted"/>